<proteinExistence type="predicted"/>
<dbReference type="OrthoDB" id="5397701at2759"/>
<dbReference type="EMBL" id="MU253793">
    <property type="protein sequence ID" value="KAG9246779.1"/>
    <property type="molecule type" value="Genomic_DNA"/>
</dbReference>
<gene>
    <name evidence="1" type="ORF">BJ878DRAFT_258753</name>
</gene>
<protein>
    <submittedName>
        <fullName evidence="1">Uncharacterized protein</fullName>
    </submittedName>
</protein>
<dbReference type="PANTHER" id="PTHR37331">
    <property type="entry name" value="YALI0F11671P"/>
    <property type="match status" value="1"/>
</dbReference>
<sequence>MLALPLRRSATLFHSTASMLSNSIRRLTTLPSNPHIYIFPHPSSPSSHILSLLPTTPPTTALAILTTTSLPPTPASCTPNPVFTSILSSVLRQHAAGDPWLRNEAAAFAHGSGGRGGWIHVSDRRCVPDYGRIAWPEDIFGSLEVDAAGRFVEGGWQESGTYRVVTRDGM</sequence>
<dbReference type="PANTHER" id="PTHR37331:SF1">
    <property type="entry name" value="YALI0F11671P"/>
    <property type="match status" value="1"/>
</dbReference>
<reference evidence="1" key="1">
    <citation type="journal article" date="2021" name="IMA Fungus">
        <title>Genomic characterization of three marine fungi, including Emericellopsis atlantica sp. nov. with signatures of a generalist lifestyle and marine biomass degradation.</title>
        <authorList>
            <person name="Hagestad O.C."/>
            <person name="Hou L."/>
            <person name="Andersen J.H."/>
            <person name="Hansen E.H."/>
            <person name="Altermark B."/>
            <person name="Li C."/>
            <person name="Kuhnert E."/>
            <person name="Cox R.J."/>
            <person name="Crous P.W."/>
            <person name="Spatafora J.W."/>
            <person name="Lail K."/>
            <person name="Amirebrahimi M."/>
            <person name="Lipzen A."/>
            <person name="Pangilinan J."/>
            <person name="Andreopoulos W."/>
            <person name="Hayes R.D."/>
            <person name="Ng V."/>
            <person name="Grigoriev I.V."/>
            <person name="Jackson S.A."/>
            <person name="Sutton T.D.S."/>
            <person name="Dobson A.D.W."/>
            <person name="Rama T."/>
        </authorList>
    </citation>
    <scope>NUCLEOTIDE SEQUENCE</scope>
    <source>
        <strain evidence="1">TRa3180A</strain>
    </source>
</reference>
<comment type="caution">
    <text evidence="1">The sequence shown here is derived from an EMBL/GenBank/DDBJ whole genome shotgun (WGS) entry which is preliminary data.</text>
</comment>
<evidence type="ECO:0000313" key="2">
    <source>
        <dbReference type="Proteomes" id="UP000887226"/>
    </source>
</evidence>
<accession>A0A9P8CH04</accession>
<organism evidence="1 2">
    <name type="scientific">Calycina marina</name>
    <dbReference type="NCBI Taxonomy" id="1763456"/>
    <lineage>
        <taxon>Eukaryota</taxon>
        <taxon>Fungi</taxon>
        <taxon>Dikarya</taxon>
        <taxon>Ascomycota</taxon>
        <taxon>Pezizomycotina</taxon>
        <taxon>Leotiomycetes</taxon>
        <taxon>Helotiales</taxon>
        <taxon>Pezizellaceae</taxon>
        <taxon>Calycina</taxon>
    </lineage>
</organism>
<keyword evidence="2" id="KW-1185">Reference proteome</keyword>
<name>A0A9P8CH04_9HELO</name>
<dbReference type="AlphaFoldDB" id="A0A9P8CH04"/>
<dbReference type="Proteomes" id="UP000887226">
    <property type="component" value="Unassembled WGS sequence"/>
</dbReference>
<evidence type="ECO:0000313" key="1">
    <source>
        <dbReference type="EMBL" id="KAG9246779.1"/>
    </source>
</evidence>